<dbReference type="GeneID" id="127750275"/>
<organism evidence="5 6">
    <name type="scientific">Frankliniella occidentalis</name>
    <name type="common">Western flower thrips</name>
    <name type="synonym">Euthrips occidentalis</name>
    <dbReference type="NCBI Taxonomy" id="133901"/>
    <lineage>
        <taxon>Eukaryota</taxon>
        <taxon>Metazoa</taxon>
        <taxon>Ecdysozoa</taxon>
        <taxon>Arthropoda</taxon>
        <taxon>Hexapoda</taxon>
        <taxon>Insecta</taxon>
        <taxon>Pterygota</taxon>
        <taxon>Neoptera</taxon>
        <taxon>Paraneoptera</taxon>
        <taxon>Thysanoptera</taxon>
        <taxon>Terebrantia</taxon>
        <taxon>Thripoidea</taxon>
        <taxon>Thripidae</taxon>
        <taxon>Frankliniella</taxon>
    </lineage>
</organism>
<dbReference type="AlphaFoldDB" id="A0A9C6XQ68"/>
<dbReference type="PANTHER" id="PTHR47526">
    <property type="entry name" value="ATP-DEPENDENT DNA HELICASE"/>
    <property type="match status" value="1"/>
</dbReference>
<dbReference type="SUPFAM" id="SSF52980">
    <property type="entry name" value="Restriction endonuclease-like"/>
    <property type="match status" value="1"/>
</dbReference>
<dbReference type="InterPro" id="IPR003034">
    <property type="entry name" value="SAP_dom"/>
</dbReference>
<feature type="region of interest" description="Disordered" evidence="2">
    <location>
        <begin position="304"/>
        <end position="328"/>
    </location>
</feature>
<sequence>MPGVPEEWEKLSRNQLQEECTRRGLKKSGNKTVLLEMLCRHEASLNIDPGELDPAAVRVPEVGEKGELLRIQYGALTTVVIKSMLVARGAKTTGKKAELVGRLVDYELNDDFRVGGEEVVLADPLLVPDLKLFKDIHADSPLPEFSKEDITLYLAQYNKTISKAAAMYSEGYLQFVRFCNQSDVTFIHGKTWAEMSKASQYVSYIKISRDGEVLGCTCECTHGSASGEAHCKHVSVVMLGVQDWKKNGVVITEQTCTQQLQTFHHPRKQFRGTPVRAKDMGSKRLKTNHPSVVATLPAVCEESTEEINDETGEESNEKKTEEGTVVTPETRPMTISEYRTYFRNLIINGGYNMTMPLKHLYMPANPYAVCADHDYAKYTAEDIVLMHLKLTSVTTEEVKDIAKKTVQQSFSAEWYKVRLPRLTASKFYEVLHCQDPVKKAEAIIQLVRFYSRATNHGIKHEKKVIDMYKLENPTAKVTRTGFNIMESHPYIGATPDFLIDDDGIGEVKCPYTTRNHPVGPQYQPYLRYAKDKITVKLKKNHAYYYQVQGQLMVTGRMYCDFIVYTYKDIKTIRILRKENFMALMLLDLTVYFQKYYKKAVLNKYFHHDYEKHWPLIKFMHEF</sequence>
<evidence type="ECO:0000259" key="4">
    <source>
        <dbReference type="PROSITE" id="PS50966"/>
    </source>
</evidence>
<dbReference type="Proteomes" id="UP000504606">
    <property type="component" value="Unplaced"/>
</dbReference>
<reference evidence="6" key="1">
    <citation type="submission" date="2025-08" db="UniProtKB">
        <authorList>
            <consortium name="RefSeq"/>
        </authorList>
    </citation>
    <scope>IDENTIFICATION</scope>
    <source>
        <tissue evidence="6">Whole organism</tissue>
    </source>
</reference>
<dbReference type="Gene3D" id="1.10.720.30">
    <property type="entry name" value="SAP domain"/>
    <property type="match status" value="2"/>
</dbReference>
<keyword evidence="1" id="KW-0479">Metal-binding</keyword>
<proteinExistence type="predicted"/>
<dbReference type="InterPro" id="IPR007527">
    <property type="entry name" value="Znf_SWIM"/>
</dbReference>
<dbReference type="RefSeq" id="XP_052127421.1">
    <property type="nucleotide sequence ID" value="XM_052271461.1"/>
</dbReference>
<feature type="domain" description="SAP" evidence="3">
    <location>
        <begin position="8"/>
        <end position="42"/>
    </location>
</feature>
<evidence type="ECO:0000313" key="5">
    <source>
        <dbReference type="Proteomes" id="UP000504606"/>
    </source>
</evidence>
<dbReference type="InterPro" id="IPR036361">
    <property type="entry name" value="SAP_dom_sf"/>
</dbReference>
<dbReference type="GO" id="GO:0006281">
    <property type="term" value="P:DNA repair"/>
    <property type="evidence" value="ECO:0007669"/>
    <property type="project" value="UniProtKB-ARBA"/>
</dbReference>
<gene>
    <name evidence="6" type="primary">LOC127750275</name>
</gene>
<dbReference type="InterPro" id="IPR011604">
    <property type="entry name" value="PDDEXK-like_dom_sf"/>
</dbReference>
<accession>A0A9C6XQ68</accession>
<dbReference type="Gene3D" id="3.90.320.10">
    <property type="match status" value="1"/>
</dbReference>
<dbReference type="OrthoDB" id="261614at2759"/>
<dbReference type="InterPro" id="IPR011335">
    <property type="entry name" value="Restrct_endonuc-II-like"/>
</dbReference>
<evidence type="ECO:0000313" key="6">
    <source>
        <dbReference type="RefSeq" id="XP_052127421.1"/>
    </source>
</evidence>
<dbReference type="PANTHER" id="PTHR47526:SF3">
    <property type="entry name" value="PHD-TYPE DOMAIN-CONTAINING PROTEIN"/>
    <property type="match status" value="1"/>
</dbReference>
<evidence type="ECO:0000259" key="3">
    <source>
        <dbReference type="PROSITE" id="PS50800"/>
    </source>
</evidence>
<dbReference type="PROSITE" id="PS50966">
    <property type="entry name" value="ZF_SWIM"/>
    <property type="match status" value="1"/>
</dbReference>
<dbReference type="PROSITE" id="PS50800">
    <property type="entry name" value="SAP"/>
    <property type="match status" value="2"/>
</dbReference>
<dbReference type="InterPro" id="IPR019080">
    <property type="entry name" value="YqaJ_viral_recombinase"/>
</dbReference>
<protein>
    <submittedName>
        <fullName evidence="6">Uncharacterized protein LOC127750275</fullName>
    </submittedName>
</protein>
<feature type="compositionally biased region" description="Acidic residues" evidence="2">
    <location>
        <begin position="304"/>
        <end position="314"/>
    </location>
</feature>
<keyword evidence="1" id="KW-0863">Zinc-finger</keyword>
<feature type="domain" description="SWIM-type" evidence="4">
    <location>
        <begin position="201"/>
        <end position="242"/>
    </location>
</feature>
<dbReference type="GO" id="GO:0008270">
    <property type="term" value="F:zinc ion binding"/>
    <property type="evidence" value="ECO:0007669"/>
    <property type="project" value="UniProtKB-KW"/>
</dbReference>
<dbReference type="SMART" id="SM00513">
    <property type="entry name" value="SAP"/>
    <property type="match status" value="2"/>
</dbReference>
<dbReference type="CDD" id="cd22343">
    <property type="entry name" value="PDDEXK_lambda_exonuclease-like"/>
    <property type="match status" value="1"/>
</dbReference>
<keyword evidence="1" id="KW-0862">Zinc</keyword>
<evidence type="ECO:0000256" key="1">
    <source>
        <dbReference type="PROSITE-ProRule" id="PRU00325"/>
    </source>
</evidence>
<keyword evidence="5" id="KW-1185">Reference proteome</keyword>
<feature type="domain" description="SAP" evidence="3">
    <location>
        <begin position="73"/>
        <end position="107"/>
    </location>
</feature>
<name>A0A9C6XQ68_FRAOC</name>
<evidence type="ECO:0000256" key="2">
    <source>
        <dbReference type="SAM" id="MobiDB-lite"/>
    </source>
</evidence>
<dbReference type="Pfam" id="PF09588">
    <property type="entry name" value="YqaJ"/>
    <property type="match status" value="1"/>
</dbReference>
<dbReference type="KEGG" id="foc:127750275"/>
<dbReference type="Pfam" id="PF02037">
    <property type="entry name" value="SAP"/>
    <property type="match status" value="2"/>
</dbReference>